<reference evidence="2 3" key="1">
    <citation type="journal article" date="2021" name="Elife">
        <title>Chloroplast acquisition without the gene transfer in kleptoplastic sea slugs, Plakobranchus ocellatus.</title>
        <authorList>
            <person name="Maeda T."/>
            <person name="Takahashi S."/>
            <person name="Yoshida T."/>
            <person name="Shimamura S."/>
            <person name="Takaki Y."/>
            <person name="Nagai Y."/>
            <person name="Toyoda A."/>
            <person name="Suzuki Y."/>
            <person name="Arimoto A."/>
            <person name="Ishii H."/>
            <person name="Satoh N."/>
            <person name="Nishiyama T."/>
            <person name="Hasebe M."/>
            <person name="Maruyama T."/>
            <person name="Minagawa J."/>
            <person name="Obokata J."/>
            <person name="Shigenobu S."/>
        </authorList>
    </citation>
    <scope>NUCLEOTIDE SEQUENCE [LARGE SCALE GENOMIC DNA]</scope>
</reference>
<gene>
    <name evidence="2" type="ORF">ElyMa_004150000</name>
</gene>
<proteinExistence type="predicted"/>
<name>A0AAV4GH59_9GAST</name>
<dbReference type="Gene3D" id="1.20.1250.20">
    <property type="entry name" value="MFS general substrate transporter like domains"/>
    <property type="match status" value="1"/>
</dbReference>
<feature type="transmembrane region" description="Helical" evidence="1">
    <location>
        <begin position="78"/>
        <end position="99"/>
    </location>
</feature>
<evidence type="ECO:0000313" key="3">
    <source>
        <dbReference type="Proteomes" id="UP000762676"/>
    </source>
</evidence>
<dbReference type="EMBL" id="BMAT01008404">
    <property type="protein sequence ID" value="GFR84415.1"/>
    <property type="molecule type" value="Genomic_DNA"/>
</dbReference>
<dbReference type="AlphaFoldDB" id="A0AAV4GH59"/>
<dbReference type="InterPro" id="IPR036259">
    <property type="entry name" value="MFS_trans_sf"/>
</dbReference>
<dbReference type="SUPFAM" id="SSF103473">
    <property type="entry name" value="MFS general substrate transporter"/>
    <property type="match status" value="1"/>
</dbReference>
<dbReference type="Pfam" id="PF07690">
    <property type="entry name" value="MFS_1"/>
    <property type="match status" value="1"/>
</dbReference>
<dbReference type="GO" id="GO:0008028">
    <property type="term" value="F:monocarboxylic acid transmembrane transporter activity"/>
    <property type="evidence" value="ECO:0007669"/>
    <property type="project" value="TreeGrafter"/>
</dbReference>
<dbReference type="PANTHER" id="PTHR11360">
    <property type="entry name" value="MONOCARBOXYLATE TRANSPORTER"/>
    <property type="match status" value="1"/>
</dbReference>
<comment type="caution">
    <text evidence="2">The sequence shown here is derived from an EMBL/GenBank/DDBJ whole genome shotgun (WGS) entry which is preliminary data.</text>
</comment>
<feature type="transmembrane region" description="Helical" evidence="1">
    <location>
        <begin position="39"/>
        <end position="72"/>
    </location>
</feature>
<feature type="transmembrane region" description="Helical" evidence="1">
    <location>
        <begin position="235"/>
        <end position="257"/>
    </location>
</feature>
<dbReference type="InterPro" id="IPR050327">
    <property type="entry name" value="Proton-linked_MCT"/>
</dbReference>
<feature type="transmembrane region" description="Helical" evidence="1">
    <location>
        <begin position="175"/>
        <end position="197"/>
    </location>
</feature>
<sequence>MFWYVLIGNFVVMLGYYVPFVYISDRAVAVGIDETQAAFLLSIIVLIVVVVIALVVVVVVKVVVAVVVVVVVVVNKMFWYVLIGNFVVMLGYYVPFVYISDRAVAVGIDETQAAFLLSIIGASSLISRALTGVMMHFWRVDTVLASALSLIATSLSVAACPLLDSFSMMALSAALFGFFSAVPIALCSVLLCDILGINNLANAFGYVILLRGVGSTLGPPLAGAIIDATGRFDEAFFMGGLVLFLGGLCHLLLYIIYLSPCRRCFGVGGHRVTYIEEPETDRIGHGAGSSADRSVERV</sequence>
<keyword evidence="1" id="KW-0812">Transmembrane</keyword>
<accession>A0AAV4GH59</accession>
<protein>
    <submittedName>
        <fullName evidence="2">Monocarboxylate transporter</fullName>
    </submittedName>
</protein>
<feature type="transmembrane region" description="Helical" evidence="1">
    <location>
        <begin position="111"/>
        <end position="131"/>
    </location>
</feature>
<organism evidence="2 3">
    <name type="scientific">Elysia marginata</name>
    <dbReference type="NCBI Taxonomy" id="1093978"/>
    <lineage>
        <taxon>Eukaryota</taxon>
        <taxon>Metazoa</taxon>
        <taxon>Spiralia</taxon>
        <taxon>Lophotrochozoa</taxon>
        <taxon>Mollusca</taxon>
        <taxon>Gastropoda</taxon>
        <taxon>Heterobranchia</taxon>
        <taxon>Euthyneura</taxon>
        <taxon>Panpulmonata</taxon>
        <taxon>Sacoglossa</taxon>
        <taxon>Placobranchoidea</taxon>
        <taxon>Plakobranchidae</taxon>
        <taxon>Elysia</taxon>
    </lineage>
</organism>
<evidence type="ECO:0000256" key="1">
    <source>
        <dbReference type="SAM" id="Phobius"/>
    </source>
</evidence>
<feature type="transmembrane region" description="Helical" evidence="1">
    <location>
        <begin position="143"/>
        <end position="163"/>
    </location>
</feature>
<feature type="transmembrane region" description="Helical" evidence="1">
    <location>
        <begin position="203"/>
        <end position="223"/>
    </location>
</feature>
<dbReference type="PANTHER" id="PTHR11360:SF286">
    <property type="entry name" value="GH22266P"/>
    <property type="match status" value="1"/>
</dbReference>
<evidence type="ECO:0000313" key="2">
    <source>
        <dbReference type="EMBL" id="GFR84415.1"/>
    </source>
</evidence>
<dbReference type="InterPro" id="IPR011701">
    <property type="entry name" value="MFS"/>
</dbReference>
<keyword evidence="1" id="KW-0472">Membrane</keyword>
<feature type="transmembrane region" description="Helical" evidence="1">
    <location>
        <begin position="6"/>
        <end position="23"/>
    </location>
</feature>
<keyword evidence="3" id="KW-1185">Reference proteome</keyword>
<keyword evidence="1" id="KW-1133">Transmembrane helix</keyword>
<dbReference type="Proteomes" id="UP000762676">
    <property type="component" value="Unassembled WGS sequence"/>
</dbReference>